<protein>
    <submittedName>
        <fullName evidence="2">Lipoprotein</fullName>
    </submittedName>
</protein>
<reference evidence="2 3" key="1">
    <citation type="journal article" date="2006" name="Proc. Natl. Acad. Sci. U.S.A.">
        <title>Burkholderia xenovorans LB400 harbors a multi-replicon, 9.73-Mbp genome shaped for versatility.</title>
        <authorList>
            <person name="Chain P.S."/>
            <person name="Denef V.J."/>
            <person name="Konstantinidis K.T."/>
            <person name="Vergez L.M."/>
            <person name="Agullo L."/>
            <person name="Reyes V.L."/>
            <person name="Hauser L."/>
            <person name="Cordova M."/>
            <person name="Gomez L."/>
            <person name="Gonzalez M."/>
            <person name="Land M."/>
            <person name="Lao V."/>
            <person name="Larimer F."/>
            <person name="LiPuma J.J."/>
            <person name="Mahenthiralingam E."/>
            <person name="Malfatti S.A."/>
            <person name="Marx C.J."/>
            <person name="Parnell J.J."/>
            <person name="Ramette A."/>
            <person name="Richardson P."/>
            <person name="Seeger M."/>
            <person name="Smith D."/>
            <person name="Spilker T."/>
            <person name="Sul W.J."/>
            <person name="Tsoi T.V."/>
            <person name="Ulrich L.E."/>
            <person name="Zhulin I.B."/>
            <person name="Tiedje J.M."/>
        </authorList>
    </citation>
    <scope>NUCLEOTIDE SEQUENCE [LARGE SCALE GENOMIC DNA]</scope>
    <source>
        <strain evidence="2 3">LB400</strain>
    </source>
</reference>
<evidence type="ECO:0000313" key="2">
    <source>
        <dbReference type="EMBL" id="ABE34335.1"/>
    </source>
</evidence>
<proteinExistence type="predicted"/>
<evidence type="ECO:0000256" key="1">
    <source>
        <dbReference type="SAM" id="SignalP"/>
    </source>
</evidence>
<dbReference type="AlphaFoldDB" id="Q13NK4"/>
<feature type="chain" id="PRO_5004182471" evidence="1">
    <location>
        <begin position="38"/>
        <end position="112"/>
    </location>
</feature>
<dbReference type="eggNOG" id="ENOG5033IE5">
    <property type="taxonomic scope" value="Bacteria"/>
</dbReference>
<feature type="signal peptide" evidence="1">
    <location>
        <begin position="1"/>
        <end position="37"/>
    </location>
</feature>
<dbReference type="InterPro" id="IPR024447">
    <property type="entry name" value="YXWGXW_rpt"/>
</dbReference>
<keyword evidence="3" id="KW-1185">Reference proteome</keyword>
<accession>Q13NK4</accession>
<organism evidence="2 3">
    <name type="scientific">Paraburkholderia xenovorans (strain LB400)</name>
    <dbReference type="NCBI Taxonomy" id="266265"/>
    <lineage>
        <taxon>Bacteria</taxon>
        <taxon>Pseudomonadati</taxon>
        <taxon>Pseudomonadota</taxon>
        <taxon>Betaproteobacteria</taxon>
        <taxon>Burkholderiales</taxon>
        <taxon>Burkholderiaceae</taxon>
        <taxon>Paraburkholderia</taxon>
    </lineage>
</organism>
<dbReference type="Pfam" id="PF12779">
    <property type="entry name" value="WXXGXW"/>
    <property type="match status" value="2"/>
</dbReference>
<keyword evidence="2" id="KW-0449">Lipoprotein</keyword>
<sequence length="112" mass="12629">MMGATSMTFTRPVRLLTSTLAVALTCAAATFAAPAFAQAVIVAPMAPPPPRVEVVPAPRAGYVWDQGRWRWEQGRYVWVGGHWRPVRAGYHWVPGHWVQRGPNWRWIEGHWA</sequence>
<evidence type="ECO:0000313" key="3">
    <source>
        <dbReference type="Proteomes" id="UP000001817"/>
    </source>
</evidence>
<dbReference type="Proteomes" id="UP000001817">
    <property type="component" value="Chromosome 2"/>
</dbReference>
<gene>
    <name evidence="2" type="ORF">Bxe_B1630</name>
</gene>
<dbReference type="STRING" id="266265.Bxe_B1630"/>
<keyword evidence="1" id="KW-0732">Signal</keyword>
<dbReference type="EMBL" id="CP000271">
    <property type="protein sequence ID" value="ABE34335.1"/>
    <property type="molecule type" value="Genomic_DNA"/>
</dbReference>
<name>Q13NK4_PARXL</name>
<dbReference type="KEGG" id="bxe:Bxe_B1630"/>